<dbReference type="PROSITE" id="PS50921">
    <property type="entry name" value="ANTAR"/>
    <property type="match status" value="1"/>
</dbReference>
<dbReference type="Proteomes" id="UP000392064">
    <property type="component" value="Chromosome"/>
</dbReference>
<dbReference type="AlphaFoldDB" id="A0A5Q2MNB2"/>
<feature type="domain" description="ANTAR" evidence="3">
    <location>
        <begin position="165"/>
        <end position="226"/>
    </location>
</feature>
<dbReference type="SMART" id="SM01012">
    <property type="entry name" value="ANTAR"/>
    <property type="match status" value="1"/>
</dbReference>
<evidence type="ECO:0000313" key="4">
    <source>
        <dbReference type="EMBL" id="QGG41470.1"/>
    </source>
</evidence>
<keyword evidence="2" id="KW-0804">Transcription</keyword>
<dbReference type="Gene3D" id="1.10.10.10">
    <property type="entry name" value="Winged helix-like DNA-binding domain superfamily/Winged helix DNA-binding domain"/>
    <property type="match status" value="1"/>
</dbReference>
<dbReference type="EMBL" id="CP045737">
    <property type="protein sequence ID" value="QGG41470.1"/>
    <property type="molecule type" value="Genomic_DNA"/>
</dbReference>
<evidence type="ECO:0000256" key="1">
    <source>
        <dbReference type="ARBA" id="ARBA00023015"/>
    </source>
</evidence>
<dbReference type="KEGG" id="aef:GEV26_08890"/>
<protein>
    <submittedName>
        <fullName evidence="4">ANTAR domain-containing protein</fullName>
    </submittedName>
</protein>
<dbReference type="InterPro" id="IPR012074">
    <property type="entry name" value="GAF_ANTAR"/>
</dbReference>
<dbReference type="InterPro" id="IPR029016">
    <property type="entry name" value="GAF-like_dom_sf"/>
</dbReference>
<accession>A0A5Q2MNB2</accession>
<dbReference type="InterPro" id="IPR003018">
    <property type="entry name" value="GAF"/>
</dbReference>
<sequence>MDDTRLDQAVEHATSALRERQDVAGFLADLIEVCQRALAVEATGIMVLSRGGRLQLLAASSHQSAELELYQSQVDEGPCVDAAEGDVSIIVADEATLRERWPHFGPAMLAAGFQSVHSTPLRWEGSILGAMALFRHDAVALDSREHDAARSFADVVAHAVMDGEQTETVSAQERVDAALAERVLIERAKGVLARLHDVEMGDAYDLLIAAARASGVTLTAAAAELVERAQRGELNRP</sequence>
<reference evidence="4 5" key="1">
    <citation type="submission" date="2019-11" db="EMBL/GenBank/DDBJ databases">
        <authorList>
            <person name="Li J."/>
        </authorList>
    </citation>
    <scope>NUCLEOTIDE SEQUENCE [LARGE SCALE GENOMIC DNA]</scope>
    <source>
        <strain evidence="4 5">MF47</strain>
    </source>
</reference>
<evidence type="ECO:0000256" key="2">
    <source>
        <dbReference type="ARBA" id="ARBA00023163"/>
    </source>
</evidence>
<dbReference type="RefSeq" id="WP_153652738.1">
    <property type="nucleotide sequence ID" value="NZ_CP045737.1"/>
</dbReference>
<organism evidence="4 5">
    <name type="scientific">Aeromicrobium yanjiei</name>
    <dbReference type="NCBI Taxonomy" id="2662028"/>
    <lineage>
        <taxon>Bacteria</taxon>
        <taxon>Bacillati</taxon>
        <taxon>Actinomycetota</taxon>
        <taxon>Actinomycetes</taxon>
        <taxon>Propionibacteriales</taxon>
        <taxon>Nocardioidaceae</taxon>
        <taxon>Aeromicrobium</taxon>
    </lineage>
</organism>
<evidence type="ECO:0000259" key="3">
    <source>
        <dbReference type="PROSITE" id="PS50921"/>
    </source>
</evidence>
<keyword evidence="1" id="KW-0805">Transcription regulation</keyword>
<gene>
    <name evidence="4" type="ORF">GEV26_08890</name>
</gene>
<evidence type="ECO:0000313" key="5">
    <source>
        <dbReference type="Proteomes" id="UP000392064"/>
    </source>
</evidence>
<keyword evidence="5" id="KW-1185">Reference proteome</keyword>
<dbReference type="InterPro" id="IPR005561">
    <property type="entry name" value="ANTAR"/>
</dbReference>
<dbReference type="SUPFAM" id="SSF55781">
    <property type="entry name" value="GAF domain-like"/>
    <property type="match status" value="1"/>
</dbReference>
<dbReference type="InterPro" id="IPR036388">
    <property type="entry name" value="WH-like_DNA-bd_sf"/>
</dbReference>
<name>A0A5Q2MNB2_9ACTN</name>
<proteinExistence type="predicted"/>
<dbReference type="GO" id="GO:0003723">
    <property type="term" value="F:RNA binding"/>
    <property type="evidence" value="ECO:0007669"/>
    <property type="project" value="InterPro"/>
</dbReference>
<dbReference type="Pfam" id="PF13185">
    <property type="entry name" value="GAF_2"/>
    <property type="match status" value="1"/>
</dbReference>
<dbReference type="PIRSF" id="PIRSF036625">
    <property type="entry name" value="GAF_ANTAR"/>
    <property type="match status" value="1"/>
</dbReference>
<dbReference type="Pfam" id="PF03861">
    <property type="entry name" value="ANTAR"/>
    <property type="match status" value="1"/>
</dbReference>
<dbReference type="Gene3D" id="3.30.450.40">
    <property type="match status" value="1"/>
</dbReference>